<dbReference type="GO" id="GO:0016787">
    <property type="term" value="F:hydrolase activity"/>
    <property type="evidence" value="ECO:0007669"/>
    <property type="project" value="InterPro"/>
</dbReference>
<evidence type="ECO:0000259" key="1">
    <source>
        <dbReference type="Pfam" id="PF04851"/>
    </source>
</evidence>
<dbReference type="Proteomes" id="UP001209317">
    <property type="component" value="Unassembled WGS sequence"/>
</dbReference>
<keyword evidence="2" id="KW-0347">Helicase</keyword>
<dbReference type="EMBL" id="JAOTPL010000029">
    <property type="protein sequence ID" value="MCU7695440.1"/>
    <property type="molecule type" value="Genomic_DNA"/>
</dbReference>
<accession>A0AAE3INP3</accession>
<organism evidence="2 3">
    <name type="scientific">Haoranjiania flava</name>
    <dbReference type="NCBI Taxonomy" id="1856322"/>
    <lineage>
        <taxon>Bacteria</taxon>
        <taxon>Pseudomonadati</taxon>
        <taxon>Bacteroidota</taxon>
        <taxon>Chitinophagia</taxon>
        <taxon>Chitinophagales</taxon>
        <taxon>Chitinophagaceae</taxon>
        <taxon>Haoranjiania</taxon>
    </lineage>
</organism>
<dbReference type="SUPFAM" id="SSF52540">
    <property type="entry name" value="P-loop containing nucleoside triphosphate hydrolases"/>
    <property type="match status" value="1"/>
</dbReference>
<dbReference type="RefSeq" id="WP_263038927.1">
    <property type="nucleotide sequence ID" value="NZ_JAOTPL010000029.1"/>
</dbReference>
<keyword evidence="2" id="KW-0547">Nucleotide-binding</keyword>
<gene>
    <name evidence="2" type="ORF">OD355_13015</name>
</gene>
<reference evidence="2" key="1">
    <citation type="submission" date="2022-10" db="EMBL/GenBank/DDBJ databases">
        <authorList>
            <person name="Kim H.S."/>
            <person name="Kim J.-S."/>
            <person name="Suh M.K."/>
            <person name="Eom M.K."/>
            <person name="Lee J.-S."/>
        </authorList>
    </citation>
    <scope>NUCLEOTIDE SEQUENCE</scope>
    <source>
        <strain evidence="2">LIP-5</strain>
    </source>
</reference>
<evidence type="ECO:0000313" key="3">
    <source>
        <dbReference type="Proteomes" id="UP001209317"/>
    </source>
</evidence>
<evidence type="ECO:0000313" key="2">
    <source>
        <dbReference type="EMBL" id="MCU7695440.1"/>
    </source>
</evidence>
<proteinExistence type="predicted"/>
<sequence length="209" mass="23730">MKITLPSLESTLYQKTGSKNIIKQLLASKRSIPLNVLQENRFYLLVEDNGNKICLTTKDEYIPEEIEYALFTNMLPNKQRFEEGKIVIKGWAKHPLLKEYSSNEIIQSWKNDFLYKDEDRSESGLRQPQIAALHMIMGHLKLPLDAATVVMPTGTGKTETMLATLIANRCEKLLVTVPSDSLRNQIAEKFFNLGLLKQFGIGGEKSLSR</sequence>
<keyword evidence="2" id="KW-0067">ATP-binding</keyword>
<comment type="caution">
    <text evidence="2">The sequence shown here is derived from an EMBL/GenBank/DDBJ whole genome shotgun (WGS) entry which is preliminary data.</text>
</comment>
<dbReference type="Pfam" id="PF04851">
    <property type="entry name" value="ResIII"/>
    <property type="match status" value="1"/>
</dbReference>
<dbReference type="GO" id="GO:0005524">
    <property type="term" value="F:ATP binding"/>
    <property type="evidence" value="ECO:0007669"/>
    <property type="project" value="InterPro"/>
</dbReference>
<feature type="domain" description="Helicase/UvrB N-terminal" evidence="1">
    <location>
        <begin position="125"/>
        <end position="193"/>
    </location>
</feature>
<dbReference type="Gene3D" id="3.40.50.300">
    <property type="entry name" value="P-loop containing nucleotide triphosphate hydrolases"/>
    <property type="match status" value="1"/>
</dbReference>
<protein>
    <submittedName>
        <fullName evidence="2">DEAD/DEAH box helicase family protein</fullName>
    </submittedName>
</protein>
<name>A0AAE3INP3_9BACT</name>
<dbReference type="AlphaFoldDB" id="A0AAE3INP3"/>
<dbReference type="GO" id="GO:0003677">
    <property type="term" value="F:DNA binding"/>
    <property type="evidence" value="ECO:0007669"/>
    <property type="project" value="InterPro"/>
</dbReference>
<dbReference type="InterPro" id="IPR006935">
    <property type="entry name" value="Helicase/UvrB_N"/>
</dbReference>
<keyword evidence="3" id="KW-1185">Reference proteome</keyword>
<keyword evidence="2" id="KW-0378">Hydrolase</keyword>
<dbReference type="InterPro" id="IPR027417">
    <property type="entry name" value="P-loop_NTPase"/>
</dbReference>
<dbReference type="GO" id="GO:0004386">
    <property type="term" value="F:helicase activity"/>
    <property type="evidence" value="ECO:0007669"/>
    <property type="project" value="UniProtKB-KW"/>
</dbReference>